<dbReference type="InterPro" id="IPR036977">
    <property type="entry name" value="DNA_primase_Znf_CHC2"/>
</dbReference>
<comment type="subunit">
    <text evidence="12">Monomer. Interacts with DnaB.</text>
</comment>
<dbReference type="EC" id="2.7.7.101" evidence="12"/>
<dbReference type="EMBL" id="JBHMFA010000017">
    <property type="protein sequence ID" value="MFB9106524.1"/>
    <property type="molecule type" value="Genomic_DNA"/>
</dbReference>
<dbReference type="NCBIfam" id="TIGR01391">
    <property type="entry name" value="dnaG"/>
    <property type="match status" value="1"/>
</dbReference>
<evidence type="ECO:0000256" key="8">
    <source>
        <dbReference type="ARBA" id="ARBA00022833"/>
    </source>
</evidence>
<evidence type="ECO:0000256" key="1">
    <source>
        <dbReference type="ARBA" id="ARBA00022478"/>
    </source>
</evidence>
<dbReference type="Proteomes" id="UP001589590">
    <property type="component" value="Unassembled WGS sequence"/>
</dbReference>
<dbReference type="InterPro" id="IPR006171">
    <property type="entry name" value="TOPRIM_dom"/>
</dbReference>
<dbReference type="InterPro" id="IPR013264">
    <property type="entry name" value="DNAG_N"/>
</dbReference>
<keyword evidence="2 12" id="KW-0639">Primosome</keyword>
<evidence type="ECO:0000256" key="5">
    <source>
        <dbReference type="ARBA" id="ARBA00022705"/>
    </source>
</evidence>
<evidence type="ECO:0000256" key="11">
    <source>
        <dbReference type="ARBA" id="ARBA00023163"/>
    </source>
</evidence>
<accession>A0ABV5H483</accession>
<keyword evidence="9" id="KW-0460">Magnesium</keyword>
<evidence type="ECO:0000256" key="12">
    <source>
        <dbReference type="HAMAP-Rule" id="MF_00974"/>
    </source>
</evidence>
<comment type="caution">
    <text evidence="12">Lacks conserved residue(s) required for the propagation of feature annotation.</text>
</comment>
<comment type="similarity">
    <text evidence="12">Belongs to the DnaG primase family.</text>
</comment>
<evidence type="ECO:0000256" key="6">
    <source>
        <dbReference type="ARBA" id="ARBA00022723"/>
    </source>
</evidence>
<organism evidence="15 16">
    <name type="scientific">Algibacter miyuki</name>
    <dbReference type="NCBI Taxonomy" id="1306933"/>
    <lineage>
        <taxon>Bacteria</taxon>
        <taxon>Pseudomonadati</taxon>
        <taxon>Bacteroidota</taxon>
        <taxon>Flavobacteriia</taxon>
        <taxon>Flavobacteriales</taxon>
        <taxon>Flavobacteriaceae</taxon>
        <taxon>Algibacter</taxon>
    </lineage>
</organism>
<evidence type="ECO:0000256" key="2">
    <source>
        <dbReference type="ARBA" id="ARBA00022515"/>
    </source>
</evidence>
<dbReference type="InterPro" id="IPR030846">
    <property type="entry name" value="DnaG_bac"/>
</dbReference>
<dbReference type="RefSeq" id="WP_290270556.1">
    <property type="nucleotide sequence ID" value="NZ_JAUFQP010000010.1"/>
</dbReference>
<evidence type="ECO:0000256" key="4">
    <source>
        <dbReference type="ARBA" id="ARBA00022695"/>
    </source>
</evidence>
<dbReference type="InterPro" id="IPR050219">
    <property type="entry name" value="DnaG_primase"/>
</dbReference>
<evidence type="ECO:0000259" key="14">
    <source>
        <dbReference type="PROSITE" id="PS50880"/>
    </source>
</evidence>
<dbReference type="Pfam" id="PF08275">
    <property type="entry name" value="DNAG_N"/>
    <property type="match status" value="1"/>
</dbReference>
<keyword evidence="16" id="KW-1185">Reference proteome</keyword>
<comment type="function">
    <text evidence="12">RNA polymerase that catalyzes the synthesis of short RNA molecules used as primers for DNA polymerase during DNA replication.</text>
</comment>
<dbReference type="PROSITE" id="PS50880">
    <property type="entry name" value="TOPRIM"/>
    <property type="match status" value="1"/>
</dbReference>
<protein>
    <recommendedName>
        <fullName evidence="12">DNA primase</fullName>
        <ecNumber evidence="12">2.7.7.101</ecNumber>
    </recommendedName>
</protein>
<dbReference type="CDD" id="cd03364">
    <property type="entry name" value="TOPRIM_DnaG_primases"/>
    <property type="match status" value="1"/>
</dbReference>
<dbReference type="InterPro" id="IPR034151">
    <property type="entry name" value="TOPRIM_DnaG_bac"/>
</dbReference>
<evidence type="ECO:0000313" key="16">
    <source>
        <dbReference type="Proteomes" id="UP001589590"/>
    </source>
</evidence>
<reference evidence="15 16" key="1">
    <citation type="submission" date="2024-09" db="EMBL/GenBank/DDBJ databases">
        <authorList>
            <person name="Sun Q."/>
            <person name="Mori K."/>
        </authorList>
    </citation>
    <scope>NUCLEOTIDE SEQUENCE [LARGE SCALE GENOMIC DNA]</scope>
    <source>
        <strain evidence="15 16">CECT 8300</strain>
    </source>
</reference>
<evidence type="ECO:0000256" key="10">
    <source>
        <dbReference type="ARBA" id="ARBA00023125"/>
    </source>
</evidence>
<evidence type="ECO:0000256" key="9">
    <source>
        <dbReference type="ARBA" id="ARBA00022842"/>
    </source>
</evidence>
<comment type="caution">
    <text evidence="15">The sequence shown here is derived from an EMBL/GenBank/DDBJ whole genome shotgun (WGS) entry which is preliminary data.</text>
</comment>
<keyword evidence="11 12" id="KW-0804">Transcription</keyword>
<proteinExistence type="inferred from homology"/>
<dbReference type="Gene3D" id="3.40.1360.10">
    <property type="match status" value="1"/>
</dbReference>
<dbReference type="SUPFAM" id="SSF56731">
    <property type="entry name" value="DNA primase core"/>
    <property type="match status" value="1"/>
</dbReference>
<sequence>MPYIKKEFTDSLLDKVDIVDIISDYTELKRKGASFFGLSPFQKEKSPSFNVSKQKQRFTCYSSGKSGNAVTFLMEHNKMTFPEAIEEIAKKYGIPVEYADEKQASAYAKTTEKKQKARPILDAALVHYQKALLKVPTDHPAKKEVIGKRQYTKDIIVDWQLGYATGGRFLTEKLKEANLLKQAQEISLVGDKADKYWERIIYPIHDIKGLLVGFAGRDISNKDSSAKWINPAESIIYHKDKIWFALDRALRSIIETGEANIVEGYNDVIAWHENGLQNTIASCGTAITETQIQILGKYCKRINFTFDDDTAGKKAMLRYIPLFLAAGFRVNVQTTAKLDPDDFVREYKTALEEHQTIFSGIKALEQDDDFMMNALKFVNDGDVIREITDSKLSAEKYALQKVLIENGVKTDGFKFLLQEHLTGNDIDRSKGAYKLCEIIAKIEDEALKEIYIPWLKTESKVSVATLKKWVKQAEAKFEAQAEEKERSNRYLSYDGASADDDYTLPDGIKKTWKEVKNDVYKYGLFESDNKMWIRKGTDAPYTFKAITNCYVEIVQHMSDEEFPMKLLRIRNVYGLEKIFDTPSESVDSQQRFTTVLSNNGNFMYTGDSREFLKLKVYLNDKMGVGRKVEVLGHQPEGFWVWNNLVQLYDGTTIDIDDNGVFKHDKVSYYVPSANKIYRKNVFKYDGQKRFRVQQAKVTFKTFGSKAMEVHREHAISGIMFAISSLFQDVVVKALGNFPILFLYGPGGSGKDQLAEMIQSFVGIPQESQNIEGGASTLKAKVIELSQFFNGISQYSEYKRGDDKVDGIFKGIWDRNGYKRGNITSKIALETVPILSSAILTGNDYPNQEPLIQRLFANEITKNEFSEAEGKSYDEFKDMCSDGYSSYSVEFLKHRKLFIEQFKQKFRAFRKSFIERVPDAKTRMISNASVFGATYEIFKDKVDFPFSFKEMETHFIKCIEQQMRKLQSESIINKWWDCFLAGCKAPSHLRLVIKEDFKLEGRSLFFNYTNVYLKMQKIWWEQYKEAIPGKSFMKDQLNQSEAFVAYHSKGIKMDSGRDVKTSSGHEIDLEKTGIFDEIYDAIQYQLSAQGGQFVFPPATPLEKINPEDDEPEDLDELLKTFH</sequence>
<evidence type="ECO:0000256" key="3">
    <source>
        <dbReference type="ARBA" id="ARBA00022679"/>
    </source>
</evidence>
<keyword evidence="4 12" id="KW-0548">Nucleotidyltransferase</keyword>
<keyword evidence="8" id="KW-0862">Zinc</keyword>
<keyword evidence="6" id="KW-0479">Metal-binding</keyword>
<dbReference type="SMART" id="SM00400">
    <property type="entry name" value="ZnF_CHCC"/>
    <property type="match status" value="1"/>
</dbReference>
<dbReference type="SMART" id="SM00493">
    <property type="entry name" value="TOPRIM"/>
    <property type="match status" value="1"/>
</dbReference>
<dbReference type="InterPro" id="IPR006295">
    <property type="entry name" value="DNA_primase_DnaG"/>
</dbReference>
<dbReference type="InterPro" id="IPR002694">
    <property type="entry name" value="Znf_CHC2"/>
</dbReference>
<dbReference type="InterPro" id="IPR037068">
    <property type="entry name" value="DNA_primase_core_N_sf"/>
</dbReference>
<dbReference type="PANTHER" id="PTHR30313">
    <property type="entry name" value="DNA PRIMASE"/>
    <property type="match status" value="1"/>
</dbReference>
<keyword evidence="7" id="KW-0863">Zinc-finger</keyword>
<feature type="domain" description="Toprim" evidence="14">
    <location>
        <begin position="257"/>
        <end position="340"/>
    </location>
</feature>
<dbReference type="Pfam" id="PF01807">
    <property type="entry name" value="Zn_ribbon_DnaG"/>
    <property type="match status" value="1"/>
</dbReference>
<keyword evidence="5 12" id="KW-0235">DNA replication</keyword>
<dbReference type="SUPFAM" id="SSF57783">
    <property type="entry name" value="Zinc beta-ribbon"/>
    <property type="match status" value="1"/>
</dbReference>
<dbReference type="Gene3D" id="3.90.980.10">
    <property type="entry name" value="DNA primase, catalytic core, N-terminal domain"/>
    <property type="match status" value="1"/>
</dbReference>
<name>A0ABV5H483_9FLAO</name>
<dbReference type="Gene3D" id="3.90.580.10">
    <property type="entry name" value="Zinc finger, CHC2-type domain"/>
    <property type="match status" value="1"/>
</dbReference>
<comment type="catalytic activity">
    <reaction evidence="12">
        <text>ssDNA + n NTP = ssDNA/pppN(pN)n-1 hybrid + (n-1) diphosphate.</text>
        <dbReference type="EC" id="2.7.7.101"/>
    </reaction>
</comment>
<keyword evidence="1 12" id="KW-0240">DNA-directed RNA polymerase</keyword>
<feature type="region of interest" description="Disordered" evidence="13">
    <location>
        <begin position="1102"/>
        <end position="1121"/>
    </location>
</feature>
<dbReference type="Pfam" id="PF13155">
    <property type="entry name" value="Toprim_2"/>
    <property type="match status" value="1"/>
</dbReference>
<keyword evidence="10 12" id="KW-0238">DNA-binding</keyword>
<evidence type="ECO:0000256" key="13">
    <source>
        <dbReference type="SAM" id="MobiDB-lite"/>
    </source>
</evidence>
<dbReference type="HAMAP" id="MF_00974">
    <property type="entry name" value="DNA_primase_DnaG"/>
    <property type="match status" value="1"/>
</dbReference>
<evidence type="ECO:0000256" key="7">
    <source>
        <dbReference type="ARBA" id="ARBA00022771"/>
    </source>
</evidence>
<evidence type="ECO:0000313" key="15">
    <source>
        <dbReference type="EMBL" id="MFB9106524.1"/>
    </source>
</evidence>
<keyword evidence="3 12" id="KW-0808">Transferase</keyword>
<dbReference type="PANTHER" id="PTHR30313:SF2">
    <property type="entry name" value="DNA PRIMASE"/>
    <property type="match status" value="1"/>
</dbReference>
<gene>
    <name evidence="12 15" type="primary">dnaG</name>
    <name evidence="15" type="ORF">ACFFU1_16570</name>
</gene>